<dbReference type="PANTHER" id="PTHR48086:SF3">
    <property type="entry name" value="SODIUM_PROLINE SYMPORTER"/>
    <property type="match status" value="1"/>
</dbReference>
<feature type="transmembrane region" description="Helical" evidence="14">
    <location>
        <begin position="376"/>
        <end position="399"/>
    </location>
</feature>
<reference evidence="16" key="1">
    <citation type="submission" date="2016-02" db="EMBL/GenBank/DDBJ databases">
        <authorList>
            <person name="Holder M.E."/>
            <person name="Ajami N.J."/>
            <person name="Petrosino J.F."/>
        </authorList>
    </citation>
    <scope>NUCLEOTIDE SEQUENCE [LARGE SCALE GENOMIC DNA]</scope>
    <source>
        <strain evidence="16">CCUG 45958</strain>
    </source>
</reference>
<comment type="similarity">
    <text evidence="2 13">Belongs to the sodium:solute symporter (SSF) (TC 2.A.21) family.</text>
</comment>
<sequence>MLLDALIWIAYIAVFVWLARKGQGHDALTSGRVGFGIQAFAYVATYISAVALVGFGGLAYAYGLQMLLVAAGNVWLGTWIVYRFLAWPTRVCQRNLQARTPTQLLAKGHKSPFLGKALALLLAVFLGVYASAVIKGAALLLAQILPLPLWSLIWLVALLVGFAVFVGGLRGVLYTEAMQGLVMLLGICMLVWAVFSKVGGPIQGIADLAQLAPTAQANEGFLALSSGEQGWFIISLVVVTSIAVWAQPQMIQRHFALNSAKQVNKITPLAMLVLTVLVGGAYFVASLSRLILPEVASPDDVMPTLVKMLLPNVGLQIFVLAIVSASLSTATAIFHIAVSAIAEDLPGRKASRSMWLLGIAFCVLLSGGCAQIKGQLIALLCTTSWSIVGATVLVAYVALVRFGKRSSLAAWISCVAGFTSCMLWYLLAHKSFALTPLLWEQAALIPPFFVGFAFSLAGWLLGWALDREGRKASSFWPAASA</sequence>
<keyword evidence="16" id="KW-1185">Reference proteome</keyword>
<feature type="transmembrane region" description="Helical" evidence="14">
    <location>
        <begin position="147"/>
        <end position="169"/>
    </location>
</feature>
<comment type="subcellular location">
    <subcellularLocation>
        <location evidence="1">Cell membrane</location>
        <topology evidence="1">Multi-pass membrane protein</topology>
    </subcellularLocation>
</comment>
<dbReference type="RefSeq" id="WP_062252115.1">
    <property type="nucleotide sequence ID" value="NZ_CP014229.1"/>
</dbReference>
<evidence type="ECO:0000256" key="1">
    <source>
        <dbReference type="ARBA" id="ARBA00004651"/>
    </source>
</evidence>
<evidence type="ECO:0000256" key="4">
    <source>
        <dbReference type="ARBA" id="ARBA00022475"/>
    </source>
</evidence>
<dbReference type="GO" id="GO:0015824">
    <property type="term" value="P:proline transport"/>
    <property type="evidence" value="ECO:0007669"/>
    <property type="project" value="TreeGrafter"/>
</dbReference>
<feature type="transmembrane region" description="Helical" evidence="14">
    <location>
        <begin position="447"/>
        <end position="465"/>
    </location>
</feature>
<evidence type="ECO:0000313" key="15">
    <source>
        <dbReference type="EMBL" id="AMD89801.1"/>
    </source>
</evidence>
<feature type="transmembrane region" description="Helical" evidence="14">
    <location>
        <begin position="35"/>
        <end position="60"/>
    </location>
</feature>
<proteinExistence type="inferred from homology"/>
<evidence type="ECO:0000256" key="14">
    <source>
        <dbReference type="SAM" id="Phobius"/>
    </source>
</evidence>
<feature type="transmembrane region" description="Helical" evidence="14">
    <location>
        <begin position="354"/>
        <end position="370"/>
    </location>
</feature>
<feature type="transmembrane region" description="Helical" evidence="14">
    <location>
        <begin position="230"/>
        <end position="248"/>
    </location>
</feature>
<dbReference type="KEGG" id="dfi:AXF13_06580"/>
<keyword evidence="5 14" id="KW-0812">Transmembrane</keyword>
<evidence type="ECO:0000313" key="16">
    <source>
        <dbReference type="Proteomes" id="UP000069241"/>
    </source>
</evidence>
<protein>
    <submittedName>
        <fullName evidence="15">Transporter</fullName>
    </submittedName>
</protein>
<evidence type="ECO:0000256" key="3">
    <source>
        <dbReference type="ARBA" id="ARBA00022448"/>
    </source>
</evidence>
<accession>A0A0X8JJE2</accession>
<keyword evidence="6" id="KW-0769">Symport</keyword>
<dbReference type="AlphaFoldDB" id="A0A0X8JJE2"/>
<evidence type="ECO:0000256" key="8">
    <source>
        <dbReference type="ARBA" id="ARBA00023053"/>
    </source>
</evidence>
<dbReference type="CDD" id="cd10322">
    <property type="entry name" value="SLC5sbd"/>
    <property type="match status" value="1"/>
</dbReference>
<dbReference type="Gene3D" id="1.20.1730.10">
    <property type="entry name" value="Sodium/glucose cotransporter"/>
    <property type="match status" value="1"/>
</dbReference>
<dbReference type="Proteomes" id="UP000069241">
    <property type="component" value="Chromosome"/>
</dbReference>
<dbReference type="InterPro" id="IPR001734">
    <property type="entry name" value="Na/solute_symporter"/>
</dbReference>
<feature type="transmembrane region" description="Helical" evidence="14">
    <location>
        <begin position="408"/>
        <end position="427"/>
    </location>
</feature>
<feature type="transmembrane region" description="Helical" evidence="14">
    <location>
        <begin position="117"/>
        <end position="141"/>
    </location>
</feature>
<comment type="catalytic activity">
    <reaction evidence="12">
        <text>L-proline(in) + Na(+)(in) = L-proline(out) + Na(+)(out)</text>
        <dbReference type="Rhea" id="RHEA:28967"/>
        <dbReference type="ChEBI" id="CHEBI:29101"/>
        <dbReference type="ChEBI" id="CHEBI:60039"/>
    </reaction>
</comment>
<feature type="transmembrane region" description="Helical" evidence="14">
    <location>
        <begin position="269"/>
        <end position="292"/>
    </location>
</feature>
<dbReference type="PANTHER" id="PTHR48086">
    <property type="entry name" value="SODIUM/PROLINE SYMPORTER-RELATED"/>
    <property type="match status" value="1"/>
</dbReference>
<dbReference type="PROSITE" id="PS50283">
    <property type="entry name" value="NA_SOLUT_SYMP_3"/>
    <property type="match status" value="1"/>
</dbReference>
<name>A0A0X8JJE2_9BACT</name>
<keyword evidence="4" id="KW-1003">Cell membrane</keyword>
<evidence type="ECO:0000256" key="9">
    <source>
        <dbReference type="ARBA" id="ARBA00023065"/>
    </source>
</evidence>
<evidence type="ECO:0000256" key="7">
    <source>
        <dbReference type="ARBA" id="ARBA00022989"/>
    </source>
</evidence>
<keyword evidence="7 14" id="KW-1133">Transmembrane helix</keyword>
<organism evidence="15 16">
    <name type="scientific">Desulfovibrio fairfieldensis</name>
    <dbReference type="NCBI Taxonomy" id="44742"/>
    <lineage>
        <taxon>Bacteria</taxon>
        <taxon>Pseudomonadati</taxon>
        <taxon>Thermodesulfobacteriota</taxon>
        <taxon>Desulfovibrionia</taxon>
        <taxon>Desulfovibrionales</taxon>
        <taxon>Desulfovibrionaceae</taxon>
        <taxon>Desulfovibrio</taxon>
    </lineage>
</organism>
<feature type="transmembrane region" description="Helical" evidence="14">
    <location>
        <begin position="181"/>
        <end position="198"/>
    </location>
</feature>
<feature type="transmembrane region" description="Helical" evidence="14">
    <location>
        <begin position="66"/>
        <end position="85"/>
    </location>
</feature>
<dbReference type="GO" id="GO:0005886">
    <property type="term" value="C:plasma membrane"/>
    <property type="evidence" value="ECO:0007669"/>
    <property type="project" value="UniProtKB-SubCell"/>
</dbReference>
<keyword evidence="3" id="KW-0813">Transport</keyword>
<dbReference type="InterPro" id="IPR050277">
    <property type="entry name" value="Sodium:Solute_Symporter"/>
</dbReference>
<dbReference type="STRING" id="44742.AXF13_06580"/>
<dbReference type="GO" id="GO:0015193">
    <property type="term" value="F:L-proline transmembrane transporter activity"/>
    <property type="evidence" value="ECO:0007669"/>
    <property type="project" value="TreeGrafter"/>
</dbReference>
<evidence type="ECO:0000256" key="11">
    <source>
        <dbReference type="ARBA" id="ARBA00023201"/>
    </source>
</evidence>
<evidence type="ECO:0000256" key="5">
    <source>
        <dbReference type="ARBA" id="ARBA00022692"/>
    </source>
</evidence>
<feature type="transmembrane region" description="Helical" evidence="14">
    <location>
        <begin position="317"/>
        <end position="342"/>
    </location>
</feature>
<evidence type="ECO:0000256" key="13">
    <source>
        <dbReference type="RuleBase" id="RU362091"/>
    </source>
</evidence>
<dbReference type="InterPro" id="IPR038377">
    <property type="entry name" value="Na/Glc_symporter_sf"/>
</dbReference>
<evidence type="ECO:0000256" key="6">
    <source>
        <dbReference type="ARBA" id="ARBA00022847"/>
    </source>
</evidence>
<feature type="transmembrane region" description="Helical" evidence="14">
    <location>
        <begin position="6"/>
        <end position="23"/>
    </location>
</feature>
<keyword evidence="11" id="KW-0739">Sodium transport</keyword>
<gene>
    <name evidence="15" type="ORF">AXF13_06580</name>
</gene>
<evidence type="ECO:0000256" key="12">
    <source>
        <dbReference type="ARBA" id="ARBA00033708"/>
    </source>
</evidence>
<dbReference type="GO" id="GO:0005298">
    <property type="term" value="F:proline:sodium symporter activity"/>
    <property type="evidence" value="ECO:0007669"/>
    <property type="project" value="TreeGrafter"/>
</dbReference>
<evidence type="ECO:0000256" key="2">
    <source>
        <dbReference type="ARBA" id="ARBA00006434"/>
    </source>
</evidence>
<keyword evidence="8" id="KW-0915">Sodium</keyword>
<dbReference type="EMBL" id="CP014229">
    <property type="protein sequence ID" value="AMD89801.1"/>
    <property type="molecule type" value="Genomic_DNA"/>
</dbReference>
<keyword evidence="9" id="KW-0406">Ion transport</keyword>
<dbReference type="Pfam" id="PF00474">
    <property type="entry name" value="SSF"/>
    <property type="match status" value="1"/>
</dbReference>
<keyword evidence="10 14" id="KW-0472">Membrane</keyword>
<evidence type="ECO:0000256" key="10">
    <source>
        <dbReference type="ARBA" id="ARBA00023136"/>
    </source>
</evidence>